<accession>A0A4Y8KQ57</accession>
<comment type="caution">
    <text evidence="1">The sequence shown here is derived from an EMBL/GenBank/DDBJ whole genome shotgun (WGS) entry which is preliminary data.</text>
</comment>
<dbReference type="AlphaFoldDB" id="A0A4Y8KQ57"/>
<sequence length="85" mass="9451">MTRTELALTELSPTEWRVSDAGLPESDPAGLLGFIQRIGGAYEVTNLGRLRERRYFSSFDRATASLCPRHASSCLVHPMKRKALS</sequence>
<protein>
    <submittedName>
        <fullName evidence="1">Uncharacterized protein</fullName>
    </submittedName>
</protein>
<dbReference type="EMBL" id="SOHQ01000026">
    <property type="protein sequence ID" value="TFD79082.1"/>
    <property type="molecule type" value="Genomic_DNA"/>
</dbReference>
<evidence type="ECO:0000313" key="1">
    <source>
        <dbReference type="EMBL" id="TFD79082.1"/>
    </source>
</evidence>
<dbReference type="OrthoDB" id="5120633at2"/>
<gene>
    <name evidence="1" type="ORF">E3T53_08280</name>
</gene>
<proteinExistence type="predicted"/>
<organism evidence="1 2">
    <name type="scientific">Cryobacterium psychrophilum</name>
    <dbReference type="NCBI Taxonomy" id="41988"/>
    <lineage>
        <taxon>Bacteria</taxon>
        <taxon>Bacillati</taxon>
        <taxon>Actinomycetota</taxon>
        <taxon>Actinomycetes</taxon>
        <taxon>Micrococcales</taxon>
        <taxon>Microbacteriaceae</taxon>
        <taxon>Cryobacterium</taxon>
    </lineage>
</organism>
<dbReference type="Proteomes" id="UP000298218">
    <property type="component" value="Unassembled WGS sequence"/>
</dbReference>
<name>A0A4Y8KQ57_9MICO</name>
<evidence type="ECO:0000313" key="2">
    <source>
        <dbReference type="Proteomes" id="UP000298218"/>
    </source>
</evidence>
<keyword evidence="2" id="KW-1185">Reference proteome</keyword>
<reference evidence="1 2" key="1">
    <citation type="submission" date="2019-03" db="EMBL/GenBank/DDBJ databases">
        <title>Genomics of glacier-inhabiting Cryobacterium strains.</title>
        <authorList>
            <person name="Liu Q."/>
            <person name="Xin Y.-H."/>
        </authorList>
    </citation>
    <scope>NUCLEOTIDE SEQUENCE [LARGE SCALE GENOMIC DNA]</scope>
    <source>
        <strain evidence="1 2">CGMCC 1.4292</strain>
    </source>
</reference>
<dbReference type="RefSeq" id="WP_134173209.1">
    <property type="nucleotide sequence ID" value="NZ_SODI01000001.1"/>
</dbReference>